<dbReference type="Pfam" id="PF16138">
    <property type="entry name" value="DUF4846"/>
    <property type="match status" value="1"/>
</dbReference>
<dbReference type="EMBL" id="JAGHKP010000001">
    <property type="protein sequence ID" value="MBO9151697.1"/>
    <property type="molecule type" value="Genomic_DNA"/>
</dbReference>
<dbReference type="InterPro" id="IPR032315">
    <property type="entry name" value="DUF4846"/>
</dbReference>
<accession>A0ABS3YAJ0</accession>
<reference evidence="2" key="1">
    <citation type="submission" date="2021-03" db="EMBL/GenBank/DDBJ databases">
        <title>Assistant Professor.</title>
        <authorList>
            <person name="Huq M.A."/>
        </authorList>
    </citation>
    <scope>NUCLEOTIDE SEQUENCE [LARGE SCALE GENOMIC DNA]</scope>
    <source>
        <strain evidence="2">MAH-28</strain>
    </source>
</reference>
<evidence type="ECO:0000313" key="2">
    <source>
        <dbReference type="Proteomes" id="UP000679126"/>
    </source>
</evidence>
<organism evidence="1 2">
    <name type="scientific">Chitinophaga chungangae</name>
    <dbReference type="NCBI Taxonomy" id="2821488"/>
    <lineage>
        <taxon>Bacteria</taxon>
        <taxon>Pseudomonadati</taxon>
        <taxon>Bacteroidota</taxon>
        <taxon>Chitinophagia</taxon>
        <taxon>Chitinophagales</taxon>
        <taxon>Chitinophagaceae</taxon>
        <taxon>Chitinophaga</taxon>
    </lineage>
</organism>
<name>A0ABS3YAJ0_9BACT</name>
<sequence>MHLPQNDPMFLTALYIVSLTTGAIAAPQGFQRIPQPQGSFGEWLRNTSLKPNNTVYLFNGRPKNNQQAQYAVLDIPVGKRDLQQCADAVMRLYAEFRFSKGEYGHIVFHATDGTLMDYEGWRKGDRFVLSGNRLVRKCSAAACNTRACFEQYLETVFAYAGTLSLERELKPATEINPGDVFIQGGSPGHAVIVMDVAQNAGGQRVFLLAQSYMPAQDIHILKNPASSSPWYGNTPQQALQTPEWDFPAGSLRRFK</sequence>
<evidence type="ECO:0000313" key="1">
    <source>
        <dbReference type="EMBL" id="MBO9151697.1"/>
    </source>
</evidence>
<comment type="caution">
    <text evidence="1">The sequence shown here is derived from an EMBL/GenBank/DDBJ whole genome shotgun (WGS) entry which is preliminary data.</text>
</comment>
<gene>
    <name evidence="1" type="ORF">J7I43_05725</name>
</gene>
<dbReference type="Proteomes" id="UP000679126">
    <property type="component" value="Unassembled WGS sequence"/>
</dbReference>
<protein>
    <submittedName>
        <fullName evidence="1">DUF4846 domain-containing protein</fullName>
    </submittedName>
</protein>
<keyword evidence="2" id="KW-1185">Reference proteome</keyword>
<proteinExistence type="predicted"/>